<keyword evidence="3" id="KW-0808">Transferase</keyword>
<evidence type="ECO:0000256" key="3">
    <source>
        <dbReference type="ARBA" id="ARBA00022679"/>
    </source>
</evidence>
<evidence type="ECO:0008006" key="6">
    <source>
        <dbReference type="Google" id="ProtNLM"/>
    </source>
</evidence>
<name>A0A9P3FI56_9PEZI</name>
<dbReference type="PANTHER" id="PTHR31306">
    <property type="entry name" value="ALPHA-1,6-MANNOSYLTRANSFERASE MNN11-RELATED"/>
    <property type="match status" value="1"/>
</dbReference>
<evidence type="ECO:0000313" key="4">
    <source>
        <dbReference type="EMBL" id="GIZ45002.1"/>
    </source>
</evidence>
<gene>
    <name evidence="4" type="ORF">CKM354_000818600</name>
</gene>
<proteinExistence type="inferred from homology"/>
<dbReference type="GO" id="GO:0016757">
    <property type="term" value="F:glycosyltransferase activity"/>
    <property type="evidence" value="ECO:0007669"/>
    <property type="project" value="UniProtKB-KW"/>
</dbReference>
<evidence type="ECO:0000256" key="2">
    <source>
        <dbReference type="ARBA" id="ARBA00022676"/>
    </source>
</evidence>
<sequence length="236" mass="27589">MSMASSPTSYDYITISNKHRYASKHNYDMVWDFEPNPGYGKSWDKLNITRDTIQRAIVGEKSYEWVWMLDLDTLIMNSSVTLEDLVDRSLEYGEREGKKREDIHMILTRDCPGEPLNAGSMIFRASTWVLQMIEQWRSHDVDADVGEGYRLDQGALKAMLQEDVFSSAQKSVIVPQTWMNSYPEEIQCYDPREEALMRPWEYGDFVIHFAGAAWHHAELRDPVAHFMRKYIKYALQ</sequence>
<reference evidence="4 5" key="1">
    <citation type="submission" date="2021-01" db="EMBL/GenBank/DDBJ databases">
        <title>Cercospora kikuchii MAFF 305040 whole genome shotgun sequence.</title>
        <authorList>
            <person name="Kashiwa T."/>
            <person name="Suzuki T."/>
        </authorList>
    </citation>
    <scope>NUCLEOTIDE SEQUENCE [LARGE SCALE GENOMIC DNA]</scope>
    <source>
        <strain evidence="4 5">MAFF 305040</strain>
    </source>
</reference>
<comment type="similarity">
    <text evidence="1">Belongs to the glycosyltransferase 34 family.</text>
</comment>
<dbReference type="Gene3D" id="3.90.550.10">
    <property type="entry name" value="Spore Coat Polysaccharide Biosynthesis Protein SpsA, Chain A"/>
    <property type="match status" value="1"/>
</dbReference>
<dbReference type="OrthoDB" id="205108at2759"/>
<protein>
    <recommendedName>
        <fullName evidence="6">Glycosyltransferase family 34 protein</fullName>
    </recommendedName>
</protein>
<organism evidence="4 5">
    <name type="scientific">Cercospora kikuchii</name>
    <dbReference type="NCBI Taxonomy" id="84275"/>
    <lineage>
        <taxon>Eukaryota</taxon>
        <taxon>Fungi</taxon>
        <taxon>Dikarya</taxon>
        <taxon>Ascomycota</taxon>
        <taxon>Pezizomycotina</taxon>
        <taxon>Dothideomycetes</taxon>
        <taxon>Dothideomycetidae</taxon>
        <taxon>Mycosphaerellales</taxon>
        <taxon>Mycosphaerellaceae</taxon>
        <taxon>Cercospora</taxon>
    </lineage>
</organism>
<evidence type="ECO:0000313" key="5">
    <source>
        <dbReference type="Proteomes" id="UP000825890"/>
    </source>
</evidence>
<dbReference type="AlphaFoldDB" id="A0A9P3FI56"/>
<dbReference type="Proteomes" id="UP000825890">
    <property type="component" value="Unassembled WGS sequence"/>
</dbReference>
<dbReference type="InterPro" id="IPR029044">
    <property type="entry name" value="Nucleotide-diphossugar_trans"/>
</dbReference>
<dbReference type="PANTHER" id="PTHR31306:SF5">
    <property type="entry name" value="ALPHA-1,6-MANNOSYLTRANSFERASE MNN10-RELATED"/>
    <property type="match status" value="1"/>
</dbReference>
<accession>A0A9P3FI56</accession>
<keyword evidence="5" id="KW-1185">Reference proteome</keyword>
<dbReference type="EMBL" id="BOLY01000005">
    <property type="protein sequence ID" value="GIZ45002.1"/>
    <property type="molecule type" value="Genomic_DNA"/>
</dbReference>
<dbReference type="GO" id="GO:0006487">
    <property type="term" value="P:protein N-linked glycosylation"/>
    <property type="evidence" value="ECO:0007669"/>
    <property type="project" value="TreeGrafter"/>
</dbReference>
<evidence type="ECO:0000256" key="1">
    <source>
        <dbReference type="ARBA" id="ARBA00005664"/>
    </source>
</evidence>
<dbReference type="RefSeq" id="XP_044659489.1">
    <property type="nucleotide sequence ID" value="XM_044803554.1"/>
</dbReference>
<dbReference type="Pfam" id="PF05637">
    <property type="entry name" value="Glyco_transf_34"/>
    <property type="match status" value="1"/>
</dbReference>
<keyword evidence="2" id="KW-0328">Glycosyltransferase</keyword>
<dbReference type="GO" id="GO:0000139">
    <property type="term" value="C:Golgi membrane"/>
    <property type="evidence" value="ECO:0007669"/>
    <property type="project" value="TreeGrafter"/>
</dbReference>
<dbReference type="SUPFAM" id="SSF53448">
    <property type="entry name" value="Nucleotide-diphospho-sugar transferases"/>
    <property type="match status" value="1"/>
</dbReference>
<dbReference type="GeneID" id="68293761"/>
<comment type="caution">
    <text evidence="4">The sequence shown here is derived from an EMBL/GenBank/DDBJ whole genome shotgun (WGS) entry which is preliminary data.</text>
</comment>
<dbReference type="InterPro" id="IPR008630">
    <property type="entry name" value="Glyco_trans_34"/>
</dbReference>